<evidence type="ECO:0000256" key="4">
    <source>
        <dbReference type="PIRSR" id="PIRSR603782-2"/>
    </source>
</evidence>
<organism evidence="7 8">
    <name type="scientific">Marinobacter psychrophilus</name>
    <dbReference type="NCBI Taxonomy" id="330734"/>
    <lineage>
        <taxon>Bacteria</taxon>
        <taxon>Pseudomonadati</taxon>
        <taxon>Pseudomonadota</taxon>
        <taxon>Gammaproteobacteria</taxon>
        <taxon>Pseudomonadales</taxon>
        <taxon>Marinobacteraceae</taxon>
        <taxon>Marinobacter</taxon>
    </lineage>
</organism>
<dbReference type="CDD" id="cd02968">
    <property type="entry name" value="SCO"/>
    <property type="match status" value="1"/>
</dbReference>
<name>A0A0H4I2M0_9GAMM</name>
<dbReference type="SUPFAM" id="SSF52833">
    <property type="entry name" value="Thioredoxin-like"/>
    <property type="match status" value="1"/>
</dbReference>
<dbReference type="Pfam" id="PF02630">
    <property type="entry name" value="SCO1-SenC"/>
    <property type="match status" value="1"/>
</dbReference>
<dbReference type="GO" id="GO:0046872">
    <property type="term" value="F:metal ion binding"/>
    <property type="evidence" value="ECO:0007669"/>
    <property type="project" value="UniProtKB-KW"/>
</dbReference>
<accession>A0A0H4I2M0</accession>
<evidence type="ECO:0000256" key="1">
    <source>
        <dbReference type="ARBA" id="ARBA00010996"/>
    </source>
</evidence>
<feature type="disulfide bond" description="Redox-active" evidence="4">
    <location>
        <begin position="66"/>
        <end position="70"/>
    </location>
</feature>
<feature type="binding site" evidence="3">
    <location>
        <position position="70"/>
    </location>
    <ligand>
        <name>Cu cation</name>
        <dbReference type="ChEBI" id="CHEBI:23378"/>
    </ligand>
</feature>
<evidence type="ECO:0000313" key="7">
    <source>
        <dbReference type="EMBL" id="AKO51895.1"/>
    </source>
</evidence>
<evidence type="ECO:0000256" key="3">
    <source>
        <dbReference type="PIRSR" id="PIRSR603782-1"/>
    </source>
</evidence>
<dbReference type="InterPro" id="IPR036249">
    <property type="entry name" value="Thioredoxin-like_sf"/>
</dbReference>
<feature type="signal peptide" evidence="5">
    <location>
        <begin position="1"/>
        <end position="25"/>
    </location>
</feature>
<dbReference type="RefSeq" id="WP_048384598.1">
    <property type="nucleotide sequence ID" value="NZ_CP011494.1"/>
</dbReference>
<keyword evidence="8" id="KW-1185">Reference proteome</keyword>
<dbReference type="PROSITE" id="PS51352">
    <property type="entry name" value="THIOREDOXIN_2"/>
    <property type="match status" value="1"/>
</dbReference>
<feature type="chain" id="PRO_5005206009" evidence="5">
    <location>
        <begin position="26"/>
        <end position="206"/>
    </location>
</feature>
<gene>
    <name evidence="7" type="ORF">ABA45_05235</name>
</gene>
<dbReference type="InterPro" id="IPR003782">
    <property type="entry name" value="SCO1/SenC"/>
</dbReference>
<keyword evidence="2 3" id="KW-0186">Copper</keyword>
<dbReference type="EMBL" id="CP011494">
    <property type="protein sequence ID" value="AKO51895.1"/>
    <property type="molecule type" value="Genomic_DNA"/>
</dbReference>
<proteinExistence type="inferred from homology"/>
<comment type="similarity">
    <text evidence="1">Belongs to the SCO1/2 family.</text>
</comment>
<dbReference type="PATRIC" id="fig|330734.3.peg.1108"/>
<feature type="domain" description="Thioredoxin" evidence="6">
    <location>
        <begin position="28"/>
        <end position="206"/>
    </location>
</feature>
<keyword evidence="4" id="KW-1015">Disulfide bond</keyword>
<reference evidence="7 8" key="1">
    <citation type="submission" date="2015-05" db="EMBL/GenBank/DDBJ databases">
        <title>Complete genome of Marinobacter psychrophilus strain 20041T isolated from sea-ice of the Canadian Basin.</title>
        <authorList>
            <person name="Song L."/>
            <person name="Ren L."/>
            <person name="Yu Y."/>
            <person name="Wang X."/>
        </authorList>
    </citation>
    <scope>NUCLEOTIDE SEQUENCE [LARGE SCALE GENOMIC DNA]</scope>
    <source>
        <strain evidence="7 8">20041</strain>
    </source>
</reference>
<protein>
    <submittedName>
        <fullName evidence="7">Electron transporter SenC</fullName>
    </submittedName>
</protein>
<dbReference type="Gene3D" id="3.40.30.10">
    <property type="entry name" value="Glutaredoxin"/>
    <property type="match status" value="1"/>
</dbReference>
<dbReference type="PANTHER" id="PTHR12151:SF25">
    <property type="entry name" value="LINALOOL DEHYDRATASE_ISOMERASE DOMAIN-CONTAINING PROTEIN"/>
    <property type="match status" value="1"/>
</dbReference>
<keyword evidence="3" id="KW-0479">Metal-binding</keyword>
<feature type="binding site" evidence="3">
    <location>
        <position position="66"/>
    </location>
    <ligand>
        <name>Cu cation</name>
        <dbReference type="ChEBI" id="CHEBI:23378"/>
    </ligand>
</feature>
<keyword evidence="5" id="KW-0732">Signal</keyword>
<sequence length="206" mass="23569">MKNRTLISASLLCLTMILLSNTAMAKMPILKGMGGDFTLQSSKGYEVSLSDYQDKVVMLFFGYTNCPDICPTTIAHISQMIKTLTPEQRKRVQVLFISIDTDYDTPEHLNKYLEYFDPSFIGLVDEREKIDHVAKLYHAEYSKLANEKVTTEFKKLSVDDEQQEEKGCLYSHSAKIFIIDTQSRVRGFFYVGTPVNDMKEQVTSLF</sequence>
<evidence type="ECO:0000259" key="6">
    <source>
        <dbReference type="PROSITE" id="PS51352"/>
    </source>
</evidence>
<dbReference type="InterPro" id="IPR013766">
    <property type="entry name" value="Thioredoxin_domain"/>
</dbReference>
<dbReference type="STRING" id="330734.ABA45_05235"/>
<evidence type="ECO:0000313" key="8">
    <source>
        <dbReference type="Proteomes" id="UP000036406"/>
    </source>
</evidence>
<evidence type="ECO:0000256" key="5">
    <source>
        <dbReference type="SAM" id="SignalP"/>
    </source>
</evidence>
<dbReference type="KEGG" id="mpq:ABA45_05235"/>
<evidence type="ECO:0000256" key="2">
    <source>
        <dbReference type="ARBA" id="ARBA00023008"/>
    </source>
</evidence>
<dbReference type="PANTHER" id="PTHR12151">
    <property type="entry name" value="ELECTRON TRANSPORT PROTIN SCO1/SENC FAMILY MEMBER"/>
    <property type="match status" value="1"/>
</dbReference>
<dbReference type="AlphaFoldDB" id="A0A0H4I2M0"/>
<dbReference type="Proteomes" id="UP000036406">
    <property type="component" value="Chromosome"/>
</dbReference>